<organism evidence="2 3">
    <name type="scientific">Aureobasidium subglaciale (strain EXF-2481)</name>
    <name type="common">Aureobasidium pullulans var. subglaciale</name>
    <dbReference type="NCBI Taxonomy" id="1043005"/>
    <lineage>
        <taxon>Eukaryota</taxon>
        <taxon>Fungi</taxon>
        <taxon>Dikarya</taxon>
        <taxon>Ascomycota</taxon>
        <taxon>Pezizomycotina</taxon>
        <taxon>Dothideomycetes</taxon>
        <taxon>Dothideomycetidae</taxon>
        <taxon>Dothideales</taxon>
        <taxon>Saccotheciaceae</taxon>
        <taxon>Aureobasidium</taxon>
    </lineage>
</organism>
<feature type="compositionally biased region" description="Basic and acidic residues" evidence="1">
    <location>
        <begin position="19"/>
        <end position="45"/>
    </location>
</feature>
<feature type="compositionally biased region" description="Low complexity" evidence="1">
    <location>
        <begin position="1"/>
        <end position="15"/>
    </location>
</feature>
<dbReference type="AlphaFoldDB" id="A0A074YI29"/>
<evidence type="ECO:0008006" key="4">
    <source>
        <dbReference type="Google" id="ProtNLM"/>
    </source>
</evidence>
<evidence type="ECO:0000256" key="1">
    <source>
        <dbReference type="SAM" id="MobiDB-lite"/>
    </source>
</evidence>
<feature type="region of interest" description="Disordered" evidence="1">
    <location>
        <begin position="100"/>
        <end position="371"/>
    </location>
</feature>
<evidence type="ECO:0000313" key="2">
    <source>
        <dbReference type="EMBL" id="KEQ93737.1"/>
    </source>
</evidence>
<dbReference type="OMA" id="RFPQDSY"/>
<proteinExistence type="predicted"/>
<feature type="region of interest" description="Disordered" evidence="1">
    <location>
        <begin position="1"/>
        <end position="62"/>
    </location>
</feature>
<dbReference type="InParanoid" id="A0A074YI29"/>
<gene>
    <name evidence="2" type="ORF">AUEXF2481DRAFT_301130</name>
</gene>
<accession>A0A074YI29</accession>
<protein>
    <recommendedName>
        <fullName evidence="4">DUF2406 domain-containing protein</fullName>
    </recommendedName>
</protein>
<evidence type="ECO:0000313" key="3">
    <source>
        <dbReference type="Proteomes" id="UP000030641"/>
    </source>
</evidence>
<reference evidence="2 3" key="1">
    <citation type="journal article" date="2014" name="BMC Genomics">
        <title>Genome sequencing of four Aureobasidium pullulans varieties: biotechnological potential, stress tolerance, and description of new species.</title>
        <authorList>
            <person name="Gostin Ar C."/>
            <person name="Ohm R.A."/>
            <person name="Kogej T."/>
            <person name="Sonjak S."/>
            <person name="Turk M."/>
            <person name="Zajc J."/>
            <person name="Zalar P."/>
            <person name="Grube M."/>
            <person name="Sun H."/>
            <person name="Han J."/>
            <person name="Sharma A."/>
            <person name="Chiniquy J."/>
            <person name="Ngan C.Y."/>
            <person name="Lipzen A."/>
            <person name="Barry K."/>
            <person name="Grigoriev I.V."/>
            <person name="Gunde-Cimerman N."/>
        </authorList>
    </citation>
    <scope>NUCLEOTIDE SEQUENCE [LARGE SCALE GENOMIC DNA]</scope>
    <source>
        <strain evidence="2 3">EXF-2481</strain>
    </source>
</reference>
<dbReference type="GeneID" id="25364114"/>
<feature type="compositionally biased region" description="Polar residues" evidence="1">
    <location>
        <begin position="149"/>
        <end position="172"/>
    </location>
</feature>
<dbReference type="Pfam" id="PF10295">
    <property type="entry name" value="DUF2406"/>
    <property type="match status" value="1"/>
</dbReference>
<feature type="compositionally biased region" description="Basic residues" evidence="1">
    <location>
        <begin position="362"/>
        <end position="371"/>
    </location>
</feature>
<dbReference type="EMBL" id="KL584764">
    <property type="protein sequence ID" value="KEQ93737.1"/>
    <property type="molecule type" value="Genomic_DNA"/>
</dbReference>
<name>A0A074YI29_AURSE</name>
<dbReference type="InterPro" id="IPR018809">
    <property type="entry name" value="DUF2406"/>
</dbReference>
<dbReference type="PANTHER" id="PTHR28186:SF1">
    <property type="entry name" value="MEIOTICALLY UP-REGULATED GENE 9 PROTEIN"/>
    <property type="match status" value="1"/>
</dbReference>
<keyword evidence="3" id="KW-1185">Reference proteome</keyword>
<sequence length="371" mass="40425">MDQSSPSSRPRTTSRAFSHKSDHSRSSKHEVLVDSPADKQRRDSFWKGGSKANPNAAMNEAQPGDHLIMAAIAVSFPVTPADPNQDAAVMEKATMESLRNVQHKDSNGNVIAEPDLSNPTRPRWERPLDTIRSFERAIDGGYKRRSVSRSESYTYNNQDQSRRSSYYGANNHDSGRYENGSQYGGGHYGMRRPDGHSDVGTPGGPPSRNRYTQRMNSSRSNSGYGFYPQHSYNDSYDAGAQHSDGTGPWANSTDPSSENSSLDRANGVPKQNDPYGHDIYNGPPIMEEYASDSDGGYGMSHGNNRNGHAGGYPAAPTRSQAPPVRAPIKLGGAEGASNYGAQGGHLPPATRPTPVKEEKKKGFFKKRFSKG</sequence>
<feature type="compositionally biased region" description="Basic and acidic residues" evidence="1">
    <location>
        <begin position="122"/>
        <end position="142"/>
    </location>
</feature>
<feature type="compositionally biased region" description="Polar residues" evidence="1">
    <location>
        <begin position="249"/>
        <end position="263"/>
    </location>
</feature>
<feature type="compositionally biased region" description="Polar residues" evidence="1">
    <location>
        <begin position="209"/>
        <end position="223"/>
    </location>
</feature>
<dbReference type="HOGENOM" id="CLU_037541_0_0_1"/>
<dbReference type="RefSeq" id="XP_013342399.1">
    <property type="nucleotide sequence ID" value="XM_013486945.1"/>
</dbReference>
<dbReference type="PANTHER" id="PTHR28186">
    <property type="entry name" value="MEIOTICALLY UP-REGULATED GENE 9 PROTEIN"/>
    <property type="match status" value="1"/>
</dbReference>
<dbReference type="OrthoDB" id="5330253at2759"/>
<dbReference type="Proteomes" id="UP000030641">
    <property type="component" value="Unassembled WGS sequence"/>
</dbReference>